<dbReference type="RefSeq" id="XP_007515200.1">
    <property type="nucleotide sequence ID" value="XM_007515138.1"/>
</dbReference>
<feature type="binding site" evidence="5">
    <location>
        <position position="291"/>
    </location>
    <ligand>
        <name>substrate</name>
    </ligand>
</feature>
<dbReference type="OrthoDB" id="3209743at2759"/>
<dbReference type="InterPro" id="IPR001714">
    <property type="entry name" value="Pept_M24_MAP"/>
</dbReference>
<dbReference type="InterPro" id="IPR000994">
    <property type="entry name" value="Pept_M24"/>
</dbReference>
<feature type="binding site" evidence="5">
    <location>
        <position position="347"/>
    </location>
    <ligand>
        <name>a divalent metal cation</name>
        <dbReference type="ChEBI" id="CHEBI:60240"/>
        <label>1</label>
    </ligand>
</feature>
<proteinExistence type="inferred from homology"/>
<accession>K8E912</accession>
<comment type="catalytic activity">
    <reaction evidence="5 6">
        <text>Release of N-terminal amino acids, preferentially methionine, from peptides and arylamides.</text>
        <dbReference type="EC" id="3.4.11.18"/>
    </reaction>
</comment>
<feature type="binding site" evidence="5">
    <location>
        <position position="284"/>
    </location>
    <ligand>
        <name>a divalent metal cation</name>
        <dbReference type="ChEBI" id="CHEBI:60240"/>
        <label>2</label>
        <note>catalytic</note>
    </ligand>
</feature>
<feature type="domain" description="Peptidase M24" evidence="7">
    <location>
        <begin position="126"/>
        <end position="354"/>
    </location>
</feature>
<dbReference type="STRING" id="41875.K8E912"/>
<evidence type="ECO:0000256" key="3">
    <source>
        <dbReference type="ARBA" id="ARBA00022723"/>
    </source>
</evidence>
<evidence type="ECO:0000313" key="9">
    <source>
        <dbReference type="Proteomes" id="UP000198341"/>
    </source>
</evidence>
<comment type="function">
    <text evidence="6">Cotranslationally removes the N-terminal methionine from nascent proteins. The N-terminal methionine is often cleaved when the second residue in the primary sequence is small and uncharged (Met-Ala-, Cys, Gly, Pro, Ser, Thr, or Val).</text>
</comment>
<evidence type="ECO:0000256" key="5">
    <source>
        <dbReference type="HAMAP-Rule" id="MF_03174"/>
    </source>
</evidence>
<feature type="binding site" evidence="5">
    <location>
        <position position="221"/>
    </location>
    <ligand>
        <name>a divalent metal cation</name>
        <dbReference type="ChEBI" id="CHEBI:60240"/>
        <label>1</label>
    </ligand>
</feature>
<organism evidence="8 9">
    <name type="scientific">Bathycoccus prasinos</name>
    <dbReference type="NCBI Taxonomy" id="41875"/>
    <lineage>
        <taxon>Eukaryota</taxon>
        <taxon>Viridiplantae</taxon>
        <taxon>Chlorophyta</taxon>
        <taxon>Mamiellophyceae</taxon>
        <taxon>Mamiellales</taxon>
        <taxon>Bathycoccaceae</taxon>
        <taxon>Bathycoccus</taxon>
    </lineage>
</organism>
<keyword evidence="9" id="KW-1185">Reference proteome</keyword>
<evidence type="ECO:0000259" key="7">
    <source>
        <dbReference type="Pfam" id="PF00557"/>
    </source>
</evidence>
<dbReference type="NCBIfam" id="TIGR00500">
    <property type="entry name" value="met_pdase_I"/>
    <property type="match status" value="1"/>
</dbReference>
<dbReference type="CDD" id="cd01086">
    <property type="entry name" value="MetAP1"/>
    <property type="match status" value="1"/>
</dbReference>
<name>K8E912_9CHLO</name>
<dbReference type="Gene3D" id="3.90.230.10">
    <property type="entry name" value="Creatinase/methionine aminopeptidase superfamily"/>
    <property type="match status" value="1"/>
</dbReference>
<dbReference type="PANTHER" id="PTHR43330">
    <property type="entry name" value="METHIONINE AMINOPEPTIDASE"/>
    <property type="match status" value="1"/>
</dbReference>
<gene>
    <name evidence="8" type="ORF">Bathy01g06440</name>
</gene>
<evidence type="ECO:0000313" key="8">
    <source>
        <dbReference type="EMBL" id="CCO14079.1"/>
    </source>
</evidence>
<dbReference type="Pfam" id="PF00557">
    <property type="entry name" value="Peptidase_M24"/>
    <property type="match status" value="1"/>
</dbReference>
<feature type="binding site" evidence="5">
    <location>
        <position position="221"/>
    </location>
    <ligand>
        <name>a divalent metal cation</name>
        <dbReference type="ChEBI" id="CHEBI:60240"/>
        <label>2</label>
        <note>catalytic</note>
    </ligand>
</feature>
<keyword evidence="2 5" id="KW-0645">Protease</keyword>
<keyword evidence="3 5" id="KW-0479">Metal-binding</keyword>
<dbReference type="InterPro" id="IPR002467">
    <property type="entry name" value="Pept_M24A_MAP1"/>
</dbReference>
<reference evidence="8 9" key="1">
    <citation type="submission" date="2011-10" db="EMBL/GenBank/DDBJ databases">
        <authorList>
            <person name="Genoscope - CEA"/>
        </authorList>
    </citation>
    <scope>NUCLEOTIDE SEQUENCE [LARGE SCALE GENOMIC DNA]</scope>
    <source>
        <strain evidence="8 9">RCC 1105</strain>
    </source>
</reference>
<comment type="cofactor">
    <cofactor evidence="5">
        <name>Co(2+)</name>
        <dbReference type="ChEBI" id="CHEBI:48828"/>
    </cofactor>
    <cofactor evidence="5">
        <name>Zn(2+)</name>
        <dbReference type="ChEBI" id="CHEBI:29105"/>
    </cofactor>
    <cofactor evidence="5">
        <name>Mn(2+)</name>
        <dbReference type="ChEBI" id="CHEBI:29035"/>
    </cofactor>
    <cofactor evidence="5">
        <name>Fe(2+)</name>
        <dbReference type="ChEBI" id="CHEBI:29033"/>
    </cofactor>
    <text evidence="5">Binds 2 divalent metal cations per subunit. Has a high-affinity and a low affinity metal-binding site. The true nature of the physiological cofactor is under debate. The enzyme is active with cobalt, zinc, manganese or divalent iron ions. Most likely, methionine aminopeptidases function as mononuclear Fe(2+)-metalloproteases under physiological conditions, and the catalytically relevant metal-binding site has been assigned to the histidine-containing high-affinity site.</text>
</comment>
<dbReference type="PRINTS" id="PR00599">
    <property type="entry name" value="MAPEPTIDASE"/>
</dbReference>
<dbReference type="Proteomes" id="UP000198341">
    <property type="component" value="Chromosome 1"/>
</dbReference>
<feature type="binding site" evidence="5">
    <location>
        <position position="316"/>
    </location>
    <ligand>
        <name>a divalent metal cation</name>
        <dbReference type="ChEBI" id="CHEBI:60240"/>
        <label>2</label>
        <note>catalytic</note>
    </ligand>
</feature>
<sequence>MHTYKNVPLVAKFRLLRASTAYRGGLGFANARTKARTVFTPTAIECKKKSGFASEILNKTKEKVQNTVNGREENGFQNRKALKPGTVTKMRKVYEDTLKPHYAETGVLPPYNDAKYQFARTLDEIEGMRKAGLLAAEVLDYAESLCKPGVTTEEIDEKVHLMIIDAGAYPSPLNYGEFPKSVCTSLNECICHGIPTPDETLLDGDIINVDVTVYLNGYHGDTSRTIRVGKVSEQVETLCRVTEDALEAAIKIVKPGVPLRRIGATIHEIADKHKFGVVDKFVGHGVGKEFHSGPTIRHHRNNDPGTIEAGMTFTIEPMLTIGGTRDIMWKDGWTSVTADGKWTAQCEHTLLVTDTGCEIMTLSPAKKALGDHLIRGAR</sequence>
<dbReference type="KEGG" id="bpg:Bathy01g06440"/>
<evidence type="ECO:0000256" key="6">
    <source>
        <dbReference type="RuleBase" id="RU003653"/>
    </source>
</evidence>
<feature type="binding site" evidence="5">
    <location>
        <position position="210"/>
    </location>
    <ligand>
        <name>a divalent metal cation</name>
        <dbReference type="ChEBI" id="CHEBI:60240"/>
        <label>1</label>
    </ligand>
</feature>
<feature type="binding site" evidence="5">
    <location>
        <position position="192"/>
    </location>
    <ligand>
        <name>substrate</name>
    </ligand>
</feature>
<dbReference type="InterPro" id="IPR036005">
    <property type="entry name" value="Creatinase/aminopeptidase-like"/>
</dbReference>
<comment type="similarity">
    <text evidence="5">Belongs to the peptidase M24A family. Methionine aminopeptidase type 1 subfamily.</text>
</comment>
<evidence type="ECO:0000256" key="2">
    <source>
        <dbReference type="ARBA" id="ARBA00022670"/>
    </source>
</evidence>
<keyword evidence="4 5" id="KW-0378">Hydrolase</keyword>
<dbReference type="eggNOG" id="KOG2738">
    <property type="taxonomic scope" value="Eukaryota"/>
</dbReference>
<dbReference type="SUPFAM" id="SSF55920">
    <property type="entry name" value="Creatinase/aminopeptidase"/>
    <property type="match status" value="1"/>
</dbReference>
<feature type="binding site" evidence="5">
    <location>
        <position position="347"/>
    </location>
    <ligand>
        <name>a divalent metal cation</name>
        <dbReference type="ChEBI" id="CHEBI:60240"/>
        <label>2</label>
        <note>catalytic</note>
    </ligand>
</feature>
<dbReference type="EMBL" id="FO082278">
    <property type="protein sequence ID" value="CCO14079.1"/>
    <property type="molecule type" value="Genomic_DNA"/>
</dbReference>
<dbReference type="HAMAP" id="MF_01974">
    <property type="entry name" value="MetAP_1"/>
    <property type="match status" value="1"/>
</dbReference>
<dbReference type="PROSITE" id="PS00680">
    <property type="entry name" value="MAP_1"/>
    <property type="match status" value="1"/>
</dbReference>
<dbReference type="PANTHER" id="PTHR43330:SF8">
    <property type="entry name" value="METHIONINE AMINOPEPTIDASE 1D, MITOCHONDRIAL"/>
    <property type="match status" value="1"/>
</dbReference>
<keyword evidence="1 5" id="KW-0031">Aminopeptidase</keyword>
<dbReference type="EC" id="3.4.11.18" evidence="6"/>
<protein>
    <recommendedName>
        <fullName evidence="6">Methionine aminopeptidase</fullName>
        <ecNumber evidence="6">3.4.11.18</ecNumber>
    </recommendedName>
</protein>
<dbReference type="GeneID" id="19018379"/>
<evidence type="ECO:0000256" key="4">
    <source>
        <dbReference type="ARBA" id="ARBA00022801"/>
    </source>
</evidence>
<dbReference type="GO" id="GO:0006508">
    <property type="term" value="P:proteolysis"/>
    <property type="evidence" value="ECO:0007669"/>
    <property type="project" value="UniProtKB-KW"/>
</dbReference>
<dbReference type="GO" id="GO:0070006">
    <property type="term" value="F:metalloaminopeptidase activity"/>
    <property type="evidence" value="ECO:0007669"/>
    <property type="project" value="UniProtKB-UniRule"/>
</dbReference>
<evidence type="ECO:0000256" key="1">
    <source>
        <dbReference type="ARBA" id="ARBA00022438"/>
    </source>
</evidence>
<dbReference type="GO" id="GO:0046872">
    <property type="term" value="F:metal ion binding"/>
    <property type="evidence" value="ECO:0007669"/>
    <property type="project" value="UniProtKB-UniRule"/>
</dbReference>
<dbReference type="AlphaFoldDB" id="K8E912"/>
<dbReference type="GO" id="GO:0004239">
    <property type="term" value="F:initiator methionyl aminopeptidase activity"/>
    <property type="evidence" value="ECO:0007669"/>
    <property type="project" value="UniProtKB-UniRule"/>
</dbReference>